<organism evidence="4 5">
    <name type="scientific">Erythranthe guttata</name>
    <name type="common">Yellow monkey flower</name>
    <name type="synonym">Mimulus guttatus</name>
    <dbReference type="NCBI Taxonomy" id="4155"/>
    <lineage>
        <taxon>Eukaryota</taxon>
        <taxon>Viridiplantae</taxon>
        <taxon>Streptophyta</taxon>
        <taxon>Embryophyta</taxon>
        <taxon>Tracheophyta</taxon>
        <taxon>Spermatophyta</taxon>
        <taxon>Magnoliopsida</taxon>
        <taxon>eudicotyledons</taxon>
        <taxon>Gunneridae</taxon>
        <taxon>Pentapetalae</taxon>
        <taxon>asterids</taxon>
        <taxon>lamiids</taxon>
        <taxon>Lamiales</taxon>
        <taxon>Phrymaceae</taxon>
        <taxon>Erythranthe</taxon>
    </lineage>
</organism>
<protein>
    <recommendedName>
        <fullName evidence="6">Late embryogenesis abundant protein LEA-2 subgroup domain-containing protein</fullName>
    </recommendedName>
</protein>
<reference evidence="4 5" key="1">
    <citation type="journal article" date="2013" name="Proc. Natl. Acad. Sci. U.S.A.">
        <title>Fine-scale variation in meiotic recombination in Mimulus inferred from population shotgun sequencing.</title>
        <authorList>
            <person name="Hellsten U."/>
            <person name="Wright K.M."/>
            <person name="Jenkins J."/>
            <person name="Shu S."/>
            <person name="Yuan Y."/>
            <person name="Wessler S.R."/>
            <person name="Schmutz J."/>
            <person name="Willis J.H."/>
            <person name="Rokhsar D.S."/>
        </authorList>
    </citation>
    <scope>NUCLEOTIDE SEQUENCE [LARGE SCALE GENOMIC DNA]</scope>
    <source>
        <strain evidence="5">cv. DUN x IM62</strain>
    </source>
</reference>
<dbReference type="InterPro" id="IPR044839">
    <property type="entry name" value="NDR1-like"/>
</dbReference>
<dbReference type="eggNOG" id="ENOG502RZ5H">
    <property type="taxonomic scope" value="Eukaryota"/>
</dbReference>
<dbReference type="KEGG" id="egt:105972046"/>
<dbReference type="GO" id="GO:0005886">
    <property type="term" value="C:plasma membrane"/>
    <property type="evidence" value="ECO:0000318"/>
    <property type="project" value="GO_Central"/>
</dbReference>
<keyword evidence="3" id="KW-1133">Transmembrane helix</keyword>
<keyword evidence="3" id="KW-0812">Transmembrane</keyword>
<dbReference type="AlphaFoldDB" id="A0A022Q887"/>
<proteinExistence type="predicted"/>
<name>A0A022Q887_ERYGU</name>
<dbReference type="PANTHER" id="PTHR31415:SF52">
    <property type="entry name" value="LATE EMBRYOGENESIS ABUNDANT (LEA) HYDROXYPROLINE-RICH GLYCOPROTEIN FAMILY-RELATED"/>
    <property type="match status" value="1"/>
</dbReference>
<feature type="transmembrane region" description="Helical" evidence="3">
    <location>
        <begin position="6"/>
        <end position="30"/>
    </location>
</feature>
<evidence type="ECO:0008006" key="6">
    <source>
        <dbReference type="Google" id="ProtNLM"/>
    </source>
</evidence>
<dbReference type="OrthoDB" id="908874at2759"/>
<accession>A0A022Q887</accession>
<dbReference type="OMA" id="SIWTICI"/>
<evidence type="ECO:0000256" key="3">
    <source>
        <dbReference type="SAM" id="Phobius"/>
    </source>
</evidence>
<evidence type="ECO:0000313" key="5">
    <source>
        <dbReference type="Proteomes" id="UP000030748"/>
    </source>
</evidence>
<keyword evidence="5" id="KW-1185">Reference proteome</keyword>
<dbReference type="Proteomes" id="UP000030748">
    <property type="component" value="Unassembled WGS sequence"/>
</dbReference>
<dbReference type="GO" id="GO:0009506">
    <property type="term" value="C:plasmodesma"/>
    <property type="evidence" value="ECO:0000318"/>
    <property type="project" value="GO_Central"/>
</dbReference>
<sequence length="186" mass="20636">MGKCCISIWTICIVIILTPVIVILSLSFVTHKPRLYIQDMYVPALKTTTGSSNATRLNTFIFIDLKLQNVMPFNGIRYGDLNLTFFYASNASLPAVGNYTAAGFYQGLKKTAHRRVVVRTSGLPWDDAFVKISGGSVVDIRVELATTVKLRRCGRYLEREAMVVKANVRLDGSGEEVNKKTVRLVG</sequence>
<dbReference type="EMBL" id="KI632106">
    <property type="protein sequence ID" value="EYU24887.1"/>
    <property type="molecule type" value="Genomic_DNA"/>
</dbReference>
<keyword evidence="2 3" id="KW-0472">Membrane</keyword>
<dbReference type="PhylomeDB" id="A0A022Q887"/>
<dbReference type="GO" id="GO:0098542">
    <property type="term" value="P:defense response to other organism"/>
    <property type="evidence" value="ECO:0007669"/>
    <property type="project" value="InterPro"/>
</dbReference>
<evidence type="ECO:0000256" key="1">
    <source>
        <dbReference type="ARBA" id="ARBA00004370"/>
    </source>
</evidence>
<evidence type="ECO:0000313" key="4">
    <source>
        <dbReference type="EMBL" id="EYU24887.1"/>
    </source>
</evidence>
<evidence type="ECO:0000256" key="2">
    <source>
        <dbReference type="ARBA" id="ARBA00023136"/>
    </source>
</evidence>
<gene>
    <name evidence="4" type="ORF">MIMGU_mgv1a014537mg</name>
</gene>
<dbReference type="PANTHER" id="PTHR31415">
    <property type="entry name" value="OS05G0367900 PROTEIN"/>
    <property type="match status" value="1"/>
</dbReference>
<comment type="subcellular location">
    <subcellularLocation>
        <location evidence="1">Membrane</location>
    </subcellularLocation>
</comment>